<gene>
    <name evidence="2" type="ORF">BSL78_01986</name>
</gene>
<feature type="compositionally biased region" description="Basic and acidic residues" evidence="1">
    <location>
        <begin position="233"/>
        <end position="246"/>
    </location>
</feature>
<dbReference type="EMBL" id="MRZV01000041">
    <property type="protein sequence ID" value="PIK61062.1"/>
    <property type="molecule type" value="Genomic_DNA"/>
</dbReference>
<feature type="compositionally biased region" description="Basic and acidic residues" evidence="1">
    <location>
        <begin position="407"/>
        <end position="421"/>
    </location>
</feature>
<dbReference type="Proteomes" id="UP000230750">
    <property type="component" value="Unassembled WGS sequence"/>
</dbReference>
<evidence type="ECO:0000256" key="1">
    <source>
        <dbReference type="SAM" id="MobiDB-lite"/>
    </source>
</evidence>
<evidence type="ECO:0000313" key="2">
    <source>
        <dbReference type="EMBL" id="PIK61062.1"/>
    </source>
</evidence>
<name>A0A2G8LLH4_STIJA</name>
<accession>A0A2G8LLH4</accession>
<evidence type="ECO:0000313" key="3">
    <source>
        <dbReference type="Proteomes" id="UP000230750"/>
    </source>
</evidence>
<reference evidence="2 3" key="1">
    <citation type="journal article" date="2017" name="PLoS Biol.">
        <title>The sea cucumber genome provides insights into morphological evolution and visceral regeneration.</title>
        <authorList>
            <person name="Zhang X."/>
            <person name="Sun L."/>
            <person name="Yuan J."/>
            <person name="Sun Y."/>
            <person name="Gao Y."/>
            <person name="Zhang L."/>
            <person name="Li S."/>
            <person name="Dai H."/>
            <person name="Hamel J.F."/>
            <person name="Liu C."/>
            <person name="Yu Y."/>
            <person name="Liu S."/>
            <person name="Lin W."/>
            <person name="Guo K."/>
            <person name="Jin S."/>
            <person name="Xu P."/>
            <person name="Storey K.B."/>
            <person name="Huan P."/>
            <person name="Zhang T."/>
            <person name="Zhou Y."/>
            <person name="Zhang J."/>
            <person name="Lin C."/>
            <person name="Li X."/>
            <person name="Xing L."/>
            <person name="Huo D."/>
            <person name="Sun M."/>
            <person name="Wang L."/>
            <person name="Mercier A."/>
            <person name="Li F."/>
            <person name="Yang H."/>
            <person name="Xiang J."/>
        </authorList>
    </citation>
    <scope>NUCLEOTIDE SEQUENCE [LARGE SCALE GENOMIC DNA]</scope>
    <source>
        <strain evidence="2">Shaxun</strain>
        <tissue evidence="2">Muscle</tissue>
    </source>
</reference>
<protein>
    <submittedName>
        <fullName evidence="2">Uncharacterized protein</fullName>
    </submittedName>
</protein>
<keyword evidence="3" id="KW-1185">Reference proteome</keyword>
<comment type="caution">
    <text evidence="2">The sequence shown here is derived from an EMBL/GenBank/DDBJ whole genome shotgun (WGS) entry which is preliminary data.</text>
</comment>
<dbReference type="AlphaFoldDB" id="A0A2G8LLH4"/>
<sequence>MHHLGKEFSSCKNKRKVDKIEMDLNEAMQKKFKKEANSASAEIYRLEDKSNVKSENCPDCCVSDRCTTTEENDILLDRNFKREENEMGLLTSQKDKARVIMQGESKSKENDSRMEKSGKIEESNLMKVENGSNLGKEIDHQRTDFGKSLSHGDTANKSEEGMFKKSVEVDPLARDGNCEQEVKQEEDTIVEDCFGVAGDLKDSTHDHSERSKRQTMEGILGGGMVTSMNSKGSSEKNQKIVEEGKPDSCSTCKDENVFQEKVDSCLDSFDDIKKENVENVVGQSDGLGQDGVEEELVSDINGAENSEMVSDFEDGLSDRLAILAETLNIPFAQMVAADKKARELQRSSRRRRSKTKTQEDKGRVVSIEGSIGDKEASINNIREEKTGGDDAVGGKIPPPPTGNCEHPNQHKENYYSEDDNHNSSSQKQYSPPSLQLSGSLPKETVNPSNIEDTLAFLLAIPSCSAEKIVSFKLSLRC</sequence>
<feature type="region of interest" description="Disordered" evidence="1">
    <location>
        <begin position="224"/>
        <end position="246"/>
    </location>
</feature>
<feature type="compositionally biased region" description="Basic and acidic residues" evidence="1">
    <location>
        <begin position="371"/>
        <end position="388"/>
    </location>
</feature>
<feature type="region of interest" description="Disordered" evidence="1">
    <location>
        <begin position="341"/>
        <end position="444"/>
    </location>
</feature>
<proteinExistence type="predicted"/>
<feature type="compositionally biased region" description="Low complexity" evidence="1">
    <location>
        <begin position="430"/>
        <end position="441"/>
    </location>
</feature>
<organism evidence="2 3">
    <name type="scientific">Stichopus japonicus</name>
    <name type="common">Sea cucumber</name>
    <dbReference type="NCBI Taxonomy" id="307972"/>
    <lineage>
        <taxon>Eukaryota</taxon>
        <taxon>Metazoa</taxon>
        <taxon>Echinodermata</taxon>
        <taxon>Eleutherozoa</taxon>
        <taxon>Echinozoa</taxon>
        <taxon>Holothuroidea</taxon>
        <taxon>Aspidochirotacea</taxon>
        <taxon>Aspidochirotida</taxon>
        <taxon>Stichopodidae</taxon>
        <taxon>Apostichopus</taxon>
    </lineage>
</organism>